<dbReference type="SMART" id="SM00850">
    <property type="entry name" value="LytTR"/>
    <property type="match status" value="1"/>
</dbReference>
<evidence type="ECO:0000256" key="1">
    <source>
        <dbReference type="PROSITE-ProRule" id="PRU00169"/>
    </source>
</evidence>
<dbReference type="Proteomes" id="UP000606600">
    <property type="component" value="Unassembled WGS sequence"/>
</dbReference>
<dbReference type="Gene3D" id="2.40.50.1020">
    <property type="entry name" value="LytTr DNA-binding domain"/>
    <property type="match status" value="1"/>
</dbReference>
<feature type="domain" description="Response regulatory" evidence="2">
    <location>
        <begin position="2"/>
        <end position="113"/>
    </location>
</feature>
<organism evidence="4 5">
    <name type="scientific">Mucilaginibacter pankratovii</name>
    <dbReference type="NCBI Taxonomy" id="2772110"/>
    <lineage>
        <taxon>Bacteria</taxon>
        <taxon>Pseudomonadati</taxon>
        <taxon>Bacteroidota</taxon>
        <taxon>Sphingobacteriia</taxon>
        <taxon>Sphingobacteriales</taxon>
        <taxon>Sphingobacteriaceae</taxon>
        <taxon>Mucilaginibacter</taxon>
    </lineage>
</organism>
<dbReference type="SUPFAM" id="SSF52172">
    <property type="entry name" value="CheY-like"/>
    <property type="match status" value="1"/>
</dbReference>
<dbReference type="InterPro" id="IPR046947">
    <property type="entry name" value="LytR-like"/>
</dbReference>
<keyword evidence="1" id="KW-0597">Phosphoprotein</keyword>
<dbReference type="PROSITE" id="PS50930">
    <property type="entry name" value="HTH_LYTTR"/>
    <property type="match status" value="1"/>
</dbReference>
<gene>
    <name evidence="4" type="ORF">IDJ77_03860</name>
</gene>
<feature type="modified residue" description="4-aspartylphosphate" evidence="1">
    <location>
        <position position="53"/>
    </location>
</feature>
<dbReference type="PANTHER" id="PTHR37299">
    <property type="entry name" value="TRANSCRIPTIONAL REGULATOR-RELATED"/>
    <property type="match status" value="1"/>
</dbReference>
<evidence type="ECO:0000259" key="2">
    <source>
        <dbReference type="PROSITE" id="PS50110"/>
    </source>
</evidence>
<dbReference type="InterPro" id="IPR007492">
    <property type="entry name" value="LytTR_DNA-bd_dom"/>
</dbReference>
<accession>A0ABR7WKT2</accession>
<dbReference type="Pfam" id="PF04397">
    <property type="entry name" value="LytTR"/>
    <property type="match status" value="1"/>
</dbReference>
<comment type="caution">
    <text evidence="4">The sequence shown here is derived from an EMBL/GenBank/DDBJ whole genome shotgun (WGS) entry which is preliminary data.</text>
</comment>
<sequence>MNCIVVDDEPLAREAIISLIRQMPELELIKEFSSADAAARYLDAEHVDIIFLDIQMPGTDGITFAQNIPQKTMVIFTTAYSQYALESYEIDALDYLIKPVKPERFQRAVAKAMSYKKLLETDTYVVDINDIQENFFFIRADRKVFKVLFNDILFIQGLKDYVVLYTTDQKVITAMNIKTIQAKLPPNIFIRTSKSYIINKHKISSFDNNTVYIDQHEIPIGNTYHAAFFEDFVNKKLFSK</sequence>
<protein>
    <submittedName>
        <fullName evidence="4">Response regulator transcription factor</fullName>
    </submittedName>
</protein>
<dbReference type="SMART" id="SM00448">
    <property type="entry name" value="REC"/>
    <property type="match status" value="1"/>
</dbReference>
<dbReference type="InterPro" id="IPR001789">
    <property type="entry name" value="Sig_transdc_resp-reg_receiver"/>
</dbReference>
<reference evidence="4 5" key="1">
    <citation type="submission" date="2020-09" db="EMBL/GenBank/DDBJ databases">
        <title>Novel species of Mucilaginibacter isolated from a glacier on the Tibetan Plateau.</title>
        <authorList>
            <person name="Liu Q."/>
            <person name="Xin Y.-H."/>
        </authorList>
    </citation>
    <scope>NUCLEOTIDE SEQUENCE [LARGE SCALE GENOMIC DNA]</scope>
    <source>
        <strain evidence="4 5">ZT4R22</strain>
    </source>
</reference>
<evidence type="ECO:0000259" key="3">
    <source>
        <dbReference type="PROSITE" id="PS50930"/>
    </source>
</evidence>
<keyword evidence="5" id="KW-1185">Reference proteome</keyword>
<feature type="domain" description="HTH LytTR-type" evidence="3">
    <location>
        <begin position="136"/>
        <end position="207"/>
    </location>
</feature>
<name>A0ABR7WKT2_9SPHI</name>
<dbReference type="RefSeq" id="WP_191187611.1">
    <property type="nucleotide sequence ID" value="NZ_JACWMY010000002.1"/>
</dbReference>
<dbReference type="EMBL" id="JACWMY010000002">
    <property type="protein sequence ID" value="MBD1362936.1"/>
    <property type="molecule type" value="Genomic_DNA"/>
</dbReference>
<dbReference type="PANTHER" id="PTHR37299:SF1">
    <property type="entry name" value="STAGE 0 SPORULATION PROTEIN A HOMOLOG"/>
    <property type="match status" value="1"/>
</dbReference>
<evidence type="ECO:0000313" key="4">
    <source>
        <dbReference type="EMBL" id="MBD1362936.1"/>
    </source>
</evidence>
<proteinExistence type="predicted"/>
<evidence type="ECO:0000313" key="5">
    <source>
        <dbReference type="Proteomes" id="UP000606600"/>
    </source>
</evidence>
<dbReference type="Pfam" id="PF00072">
    <property type="entry name" value="Response_reg"/>
    <property type="match status" value="1"/>
</dbReference>
<dbReference type="Gene3D" id="3.40.50.2300">
    <property type="match status" value="1"/>
</dbReference>
<dbReference type="PROSITE" id="PS50110">
    <property type="entry name" value="RESPONSE_REGULATORY"/>
    <property type="match status" value="1"/>
</dbReference>
<dbReference type="InterPro" id="IPR011006">
    <property type="entry name" value="CheY-like_superfamily"/>
</dbReference>